<evidence type="ECO:0000313" key="2">
    <source>
        <dbReference type="Proteomes" id="UP000887578"/>
    </source>
</evidence>
<evidence type="ECO:0000256" key="1">
    <source>
        <dbReference type="SAM" id="Coils"/>
    </source>
</evidence>
<evidence type="ECO:0000313" key="3">
    <source>
        <dbReference type="WBParaSite" id="PDA_v2.g4577.t1"/>
    </source>
</evidence>
<reference evidence="3" key="1">
    <citation type="submission" date="2022-11" db="UniProtKB">
        <authorList>
            <consortium name="WormBaseParasite"/>
        </authorList>
    </citation>
    <scope>IDENTIFICATION</scope>
</reference>
<protein>
    <submittedName>
        <fullName evidence="3">Uncharacterized protein</fullName>
    </submittedName>
</protein>
<dbReference type="AlphaFoldDB" id="A0A914QLN0"/>
<accession>A0A914QLN0</accession>
<dbReference type="Gene3D" id="6.10.250.3150">
    <property type="match status" value="1"/>
</dbReference>
<feature type="coiled-coil region" evidence="1">
    <location>
        <begin position="80"/>
        <end position="149"/>
    </location>
</feature>
<organism evidence="2 3">
    <name type="scientific">Panagrolaimus davidi</name>
    <dbReference type="NCBI Taxonomy" id="227884"/>
    <lineage>
        <taxon>Eukaryota</taxon>
        <taxon>Metazoa</taxon>
        <taxon>Ecdysozoa</taxon>
        <taxon>Nematoda</taxon>
        <taxon>Chromadorea</taxon>
        <taxon>Rhabditida</taxon>
        <taxon>Tylenchina</taxon>
        <taxon>Panagrolaimomorpha</taxon>
        <taxon>Panagrolaimoidea</taxon>
        <taxon>Panagrolaimidae</taxon>
        <taxon>Panagrolaimus</taxon>
    </lineage>
</organism>
<dbReference type="Proteomes" id="UP000887578">
    <property type="component" value="Unplaced"/>
</dbReference>
<proteinExistence type="predicted"/>
<name>A0A914QLN0_9BILA</name>
<keyword evidence="2" id="KW-1185">Reference proteome</keyword>
<keyword evidence="1" id="KW-0175">Coiled coil</keyword>
<dbReference type="WBParaSite" id="PDA_v2.g4577.t1">
    <property type="protein sequence ID" value="PDA_v2.g4577.t1"/>
    <property type="gene ID" value="PDA_v2.g4577"/>
</dbReference>
<sequence length="227" mass="25627">MYFDWQLCVNAIMADAYDERFQKGIKKMQSLGESMEETINQHRKKPKLVCNNIALKILTQKAHNVYNEMDCCQNGVDETTATLISDKTEAEKKIQECENKVATAEYEIRTLNVSIADEERGIRVCEQQIRKLEEILEQGRKANENRRENMETSGNVAVGTGLASLPFYAGALFLPPLLIPAVILTAPCVGGTVVHISESKKGEVNSDEIRNRMQIQRNNINLYQSKC</sequence>